<dbReference type="OrthoDB" id="10064970at2759"/>
<proteinExistence type="predicted"/>
<dbReference type="EMBL" id="CAJNOJ010000142">
    <property type="protein sequence ID" value="CAF1191089.1"/>
    <property type="molecule type" value="Genomic_DNA"/>
</dbReference>
<keyword evidence="4" id="KW-1185">Reference proteome</keyword>
<protein>
    <submittedName>
        <fullName evidence="3">Uncharacterized protein</fullName>
    </submittedName>
</protein>
<evidence type="ECO:0000256" key="1">
    <source>
        <dbReference type="SAM" id="MobiDB-lite"/>
    </source>
</evidence>
<feature type="region of interest" description="Disordered" evidence="1">
    <location>
        <begin position="271"/>
        <end position="307"/>
    </location>
</feature>
<dbReference type="Proteomes" id="UP000663852">
    <property type="component" value="Unassembled WGS sequence"/>
</dbReference>
<evidence type="ECO:0000313" key="2">
    <source>
        <dbReference type="EMBL" id="CAF1191089.1"/>
    </source>
</evidence>
<comment type="caution">
    <text evidence="3">The sequence shown here is derived from an EMBL/GenBank/DDBJ whole genome shotgun (WGS) entry which is preliminary data.</text>
</comment>
<evidence type="ECO:0000313" key="3">
    <source>
        <dbReference type="EMBL" id="CAF1523306.1"/>
    </source>
</evidence>
<gene>
    <name evidence="2" type="ORF">EDS130_LOCUS24811</name>
    <name evidence="3" type="ORF">XAT740_LOCUS40940</name>
</gene>
<reference evidence="3" key="1">
    <citation type="submission" date="2021-02" db="EMBL/GenBank/DDBJ databases">
        <authorList>
            <person name="Nowell W R."/>
        </authorList>
    </citation>
    <scope>NUCLEOTIDE SEQUENCE</scope>
</reference>
<dbReference type="EMBL" id="CAJNOR010004722">
    <property type="protein sequence ID" value="CAF1523306.1"/>
    <property type="molecule type" value="Genomic_DNA"/>
</dbReference>
<evidence type="ECO:0000313" key="4">
    <source>
        <dbReference type="Proteomes" id="UP000663828"/>
    </source>
</evidence>
<dbReference type="Proteomes" id="UP000663828">
    <property type="component" value="Unassembled WGS sequence"/>
</dbReference>
<accession>A0A815USA6</accession>
<sequence>MDPVVGILDIPTAGWIQQDPKIRKIHVSDSRPSESNAIPSPGFHRIRRIPVGSDKILYCIRSNPISSTVTTSYDRISEASKCFITRPAYMSVELNAHDLPYLILLVQEKQLPKQALINIHLFSSQPCEAIFRDARSLSGTFSSTINFTVKDFIRRSKKLSILNQIKYNSLQKELSFRTHYKRKHAQSLATSLSSLDAIDTLDIVQIISIAYDEAIGLVEHSQILKILEKSGLHGINSLSKHVSDVLKRNSRMIDYSSLLEHDFIEEFDLDEEDDDETNYAPDQVAGETQFSFPTEMGSDDDDDSETVLNSIKSDFDGIRITDNCNPAV</sequence>
<dbReference type="AlphaFoldDB" id="A0A815USA6"/>
<name>A0A815USA6_ADIRI</name>
<organism evidence="3 4">
    <name type="scientific">Adineta ricciae</name>
    <name type="common">Rotifer</name>
    <dbReference type="NCBI Taxonomy" id="249248"/>
    <lineage>
        <taxon>Eukaryota</taxon>
        <taxon>Metazoa</taxon>
        <taxon>Spiralia</taxon>
        <taxon>Gnathifera</taxon>
        <taxon>Rotifera</taxon>
        <taxon>Eurotatoria</taxon>
        <taxon>Bdelloidea</taxon>
        <taxon>Adinetida</taxon>
        <taxon>Adinetidae</taxon>
        <taxon>Adineta</taxon>
    </lineage>
</organism>